<evidence type="ECO:0000313" key="2">
    <source>
        <dbReference type="EMBL" id="GBO40139.1"/>
    </source>
</evidence>
<feature type="transmembrane region" description="Helical" evidence="1">
    <location>
        <begin position="21"/>
        <end position="44"/>
    </location>
</feature>
<proteinExistence type="predicted"/>
<organism evidence="2 3">
    <name type="scientific">Araneus ventricosus</name>
    <name type="common">Orbweaver spider</name>
    <name type="synonym">Epeira ventricosa</name>
    <dbReference type="NCBI Taxonomy" id="182803"/>
    <lineage>
        <taxon>Eukaryota</taxon>
        <taxon>Metazoa</taxon>
        <taxon>Ecdysozoa</taxon>
        <taxon>Arthropoda</taxon>
        <taxon>Chelicerata</taxon>
        <taxon>Arachnida</taxon>
        <taxon>Araneae</taxon>
        <taxon>Araneomorphae</taxon>
        <taxon>Entelegynae</taxon>
        <taxon>Araneoidea</taxon>
        <taxon>Araneidae</taxon>
        <taxon>Araneus</taxon>
    </lineage>
</organism>
<name>A0A4Y2WSE8_ARAVE</name>
<protein>
    <submittedName>
        <fullName evidence="2">Uncharacterized protein</fullName>
    </submittedName>
</protein>
<evidence type="ECO:0000313" key="3">
    <source>
        <dbReference type="Proteomes" id="UP000499080"/>
    </source>
</evidence>
<dbReference type="AlphaFoldDB" id="A0A4Y2WSE8"/>
<keyword evidence="3" id="KW-1185">Reference proteome</keyword>
<dbReference type="OrthoDB" id="2107370at2759"/>
<keyword evidence="1" id="KW-0472">Membrane</keyword>
<accession>A0A4Y2WSE8</accession>
<keyword evidence="1" id="KW-1133">Transmembrane helix</keyword>
<comment type="caution">
    <text evidence="2">The sequence shown here is derived from an EMBL/GenBank/DDBJ whole genome shotgun (WGS) entry which is preliminary data.</text>
</comment>
<evidence type="ECO:0000256" key="1">
    <source>
        <dbReference type="SAM" id="Phobius"/>
    </source>
</evidence>
<feature type="non-terminal residue" evidence="2">
    <location>
        <position position="1"/>
    </location>
</feature>
<dbReference type="Proteomes" id="UP000499080">
    <property type="component" value="Unassembled WGS sequence"/>
</dbReference>
<reference evidence="2 3" key="1">
    <citation type="journal article" date="2019" name="Sci. Rep.">
        <title>Orb-weaving spider Araneus ventricosus genome elucidates the spidroin gene catalogue.</title>
        <authorList>
            <person name="Kono N."/>
            <person name="Nakamura H."/>
            <person name="Ohtoshi R."/>
            <person name="Moran D.A.P."/>
            <person name="Shinohara A."/>
            <person name="Yoshida Y."/>
            <person name="Fujiwara M."/>
            <person name="Mori M."/>
            <person name="Tomita M."/>
            <person name="Arakawa K."/>
        </authorList>
    </citation>
    <scope>NUCLEOTIDE SEQUENCE [LARGE SCALE GENOMIC DNA]</scope>
</reference>
<gene>
    <name evidence="2" type="ORF">AVEN_48229_1</name>
</gene>
<sequence>VVWIVSDYLTGGIEAILDLSLWVQVTPFLILNIILCFCTCCRCFSRNYLHWGALITCLLLNMQ</sequence>
<keyword evidence="1" id="KW-0812">Transmembrane</keyword>
<dbReference type="EMBL" id="BGPR01065320">
    <property type="protein sequence ID" value="GBO40139.1"/>
    <property type="molecule type" value="Genomic_DNA"/>
</dbReference>
<feature type="non-terminal residue" evidence="2">
    <location>
        <position position="63"/>
    </location>
</feature>